<dbReference type="SUPFAM" id="SSF54862">
    <property type="entry name" value="4Fe-4S ferredoxins"/>
    <property type="match status" value="1"/>
</dbReference>
<dbReference type="InterPro" id="IPR017896">
    <property type="entry name" value="4Fe4S_Fe-S-bd"/>
</dbReference>
<dbReference type="InterPro" id="IPR050572">
    <property type="entry name" value="Fe-S_Ferredoxin"/>
</dbReference>
<dbReference type="AlphaFoldDB" id="A0AA96VE41"/>
<keyword evidence="1" id="KW-0813">Transport</keyword>
<dbReference type="EMBL" id="CP131061">
    <property type="protein sequence ID" value="WNY26611.1"/>
    <property type="molecule type" value="Genomic_DNA"/>
</dbReference>
<evidence type="ECO:0000313" key="10">
    <source>
        <dbReference type="Proteomes" id="UP001304970"/>
    </source>
</evidence>
<dbReference type="GeneID" id="89227786"/>
<feature type="domain" description="4Fe-4S ferredoxin-type" evidence="8">
    <location>
        <begin position="31"/>
        <end position="58"/>
    </location>
</feature>
<proteinExistence type="predicted"/>
<name>A0AA96VE41_9EURY</name>
<keyword evidence="7" id="KW-0411">Iron-sulfur</keyword>
<accession>A0AA96VE41</accession>
<dbReference type="RefSeq" id="WP_338098134.1">
    <property type="nucleotide sequence ID" value="NZ_CP131061.1"/>
</dbReference>
<keyword evidence="2" id="KW-0004">4Fe-4S</keyword>
<dbReference type="PROSITE" id="PS51379">
    <property type="entry name" value="4FE4S_FER_2"/>
    <property type="match status" value="2"/>
</dbReference>
<keyword evidence="3" id="KW-0479">Metal-binding</keyword>
<keyword evidence="4" id="KW-0677">Repeat</keyword>
<evidence type="ECO:0000256" key="5">
    <source>
        <dbReference type="ARBA" id="ARBA00022982"/>
    </source>
</evidence>
<evidence type="ECO:0000256" key="6">
    <source>
        <dbReference type="ARBA" id="ARBA00023004"/>
    </source>
</evidence>
<dbReference type="GO" id="GO:0016491">
    <property type="term" value="F:oxidoreductase activity"/>
    <property type="evidence" value="ECO:0007669"/>
    <property type="project" value="UniProtKB-ARBA"/>
</dbReference>
<dbReference type="PROSITE" id="PS00198">
    <property type="entry name" value="4FE4S_FER_1"/>
    <property type="match status" value="2"/>
</dbReference>
<evidence type="ECO:0000256" key="4">
    <source>
        <dbReference type="ARBA" id="ARBA00022737"/>
    </source>
</evidence>
<evidence type="ECO:0000259" key="8">
    <source>
        <dbReference type="PROSITE" id="PS51379"/>
    </source>
</evidence>
<keyword evidence="10" id="KW-1185">Reference proteome</keyword>
<dbReference type="Gene3D" id="3.30.70.20">
    <property type="match status" value="2"/>
</dbReference>
<organism evidence="9 10">
    <name type="scientific">Methanolapillus ohkumae</name>
    <dbReference type="NCBI Taxonomy" id="3028298"/>
    <lineage>
        <taxon>Archaea</taxon>
        <taxon>Methanobacteriati</taxon>
        <taxon>Methanobacteriota</taxon>
        <taxon>Stenosarchaea group</taxon>
        <taxon>Methanomicrobia</taxon>
        <taxon>Methanosarcinales</taxon>
        <taxon>Methanosarcinaceae</taxon>
        <taxon>Methanolapillus</taxon>
    </lineage>
</organism>
<dbReference type="InterPro" id="IPR017900">
    <property type="entry name" value="4Fe4S_Fe_S_CS"/>
</dbReference>
<dbReference type="PANTHER" id="PTHR43687">
    <property type="entry name" value="ADENYLYLSULFATE REDUCTASE, BETA SUBUNIT"/>
    <property type="match status" value="1"/>
</dbReference>
<gene>
    <name evidence="9" type="ORF">MsAm2_03830</name>
</gene>
<evidence type="ECO:0000256" key="7">
    <source>
        <dbReference type="ARBA" id="ARBA00023014"/>
    </source>
</evidence>
<dbReference type="Proteomes" id="UP001304970">
    <property type="component" value="Chromosome"/>
</dbReference>
<dbReference type="GO" id="GO:0046872">
    <property type="term" value="F:metal ion binding"/>
    <property type="evidence" value="ECO:0007669"/>
    <property type="project" value="UniProtKB-KW"/>
</dbReference>
<dbReference type="GO" id="GO:0051539">
    <property type="term" value="F:4 iron, 4 sulfur cluster binding"/>
    <property type="evidence" value="ECO:0007669"/>
    <property type="project" value="UniProtKB-KW"/>
</dbReference>
<sequence>MPAIIDENECTGCGLCVDECPSEAITLLDSGVSRVDPAACVDCGACVDVCPVAAITLE</sequence>
<evidence type="ECO:0000256" key="3">
    <source>
        <dbReference type="ARBA" id="ARBA00022723"/>
    </source>
</evidence>
<protein>
    <submittedName>
        <fullName evidence="9">Ferredoxin</fullName>
    </submittedName>
</protein>
<evidence type="ECO:0000256" key="1">
    <source>
        <dbReference type="ARBA" id="ARBA00022448"/>
    </source>
</evidence>
<reference evidence="9 10" key="1">
    <citation type="submission" date="2023-07" db="EMBL/GenBank/DDBJ databases">
        <title>Closed genome sequence of Methanosarcinaceae archaeon Am2.</title>
        <authorList>
            <person name="Poehlein A."/>
            <person name="Protasov E."/>
            <person name="Platt K."/>
            <person name="Reeh H."/>
            <person name="Daniel R."/>
            <person name="Brune A."/>
        </authorList>
    </citation>
    <scope>NUCLEOTIDE SEQUENCE [LARGE SCALE GENOMIC DNA]</scope>
    <source>
        <strain evidence="9 10">Am2</strain>
    </source>
</reference>
<evidence type="ECO:0000256" key="2">
    <source>
        <dbReference type="ARBA" id="ARBA00022485"/>
    </source>
</evidence>
<dbReference type="Pfam" id="PF14697">
    <property type="entry name" value="Fer4_21"/>
    <property type="match status" value="1"/>
</dbReference>
<keyword evidence="6" id="KW-0408">Iron</keyword>
<keyword evidence="5" id="KW-0249">Electron transport</keyword>
<evidence type="ECO:0000313" key="9">
    <source>
        <dbReference type="EMBL" id="WNY26611.1"/>
    </source>
</evidence>
<dbReference type="PANTHER" id="PTHR43687:SF6">
    <property type="entry name" value="L-ASPARTATE SEMIALDEHYDE SULFURTRANSFERASE IRON-SULFUR SUBUNIT"/>
    <property type="match status" value="1"/>
</dbReference>
<feature type="domain" description="4Fe-4S ferredoxin-type" evidence="8">
    <location>
        <begin position="1"/>
        <end position="30"/>
    </location>
</feature>